<accession>A0A5M8F7T8</accession>
<protein>
    <submittedName>
        <fullName evidence="1">Histidine phosphatase family protein</fullName>
    </submittedName>
</protein>
<dbReference type="EMBL" id="VWXT01000191">
    <property type="protein sequence ID" value="KAA6179880.1"/>
    <property type="molecule type" value="Genomic_DNA"/>
</dbReference>
<proteinExistence type="predicted"/>
<dbReference type="RefSeq" id="WP_024074746.1">
    <property type="nucleotide sequence ID" value="NZ_VWXT01000191.1"/>
</dbReference>
<reference evidence="1 2" key="1">
    <citation type="submission" date="2019-09" db="EMBL/GenBank/DDBJ databases">
        <title>Genomic sequencing of 4 copper resistant soil isolates.</title>
        <authorList>
            <person name="Havryliuk O."/>
        </authorList>
    </citation>
    <scope>NUCLEOTIDE SEQUENCE [LARGE SCALE GENOMIC DNA]</scope>
    <source>
        <strain evidence="1 2">UKR4</strain>
    </source>
</reference>
<comment type="caution">
    <text evidence="1">The sequence shown here is derived from an EMBL/GenBank/DDBJ whole genome shotgun (WGS) entry which is preliminary data.</text>
</comment>
<sequence length="190" mass="21352">MIYLIRHASPKVDYSRCGAALAKVRLDEYNHTALIEEDEISGFLNRTPLSQPLLSAEATILSSPVNRAYATACRLFDAQRVQRDSRLHEYDLRLSAIPWVTMGLRQWFALHRVAWLLGISLGAASRKDEYRRAAAVADELYAASTEAGKTVVVVSHGMFLRSVRQRLQKQGMQAHTVYRSGCFTVETLTP</sequence>
<dbReference type="Gene3D" id="3.40.50.1240">
    <property type="entry name" value="Phosphoglycerate mutase-like"/>
    <property type="match status" value="1"/>
</dbReference>
<evidence type="ECO:0000313" key="1">
    <source>
        <dbReference type="EMBL" id="KAA6179880.1"/>
    </source>
</evidence>
<evidence type="ECO:0000313" key="2">
    <source>
        <dbReference type="Proteomes" id="UP000323909"/>
    </source>
</evidence>
<dbReference type="InterPro" id="IPR029033">
    <property type="entry name" value="His_PPase_superfam"/>
</dbReference>
<dbReference type="Proteomes" id="UP000323909">
    <property type="component" value="Unassembled WGS sequence"/>
</dbReference>
<dbReference type="InterPro" id="IPR013078">
    <property type="entry name" value="His_Pase_superF_clade-1"/>
</dbReference>
<organism evidence="1 2">
    <name type="scientific">Pseudomonas veronii</name>
    <dbReference type="NCBI Taxonomy" id="76761"/>
    <lineage>
        <taxon>Bacteria</taxon>
        <taxon>Pseudomonadati</taxon>
        <taxon>Pseudomonadota</taxon>
        <taxon>Gammaproteobacteria</taxon>
        <taxon>Pseudomonadales</taxon>
        <taxon>Pseudomonadaceae</taxon>
        <taxon>Pseudomonas</taxon>
    </lineage>
</organism>
<gene>
    <name evidence="1" type="ORF">F3K53_13170</name>
</gene>
<dbReference type="SUPFAM" id="SSF53254">
    <property type="entry name" value="Phosphoglycerate mutase-like"/>
    <property type="match status" value="1"/>
</dbReference>
<dbReference type="AlphaFoldDB" id="A0A5M8F7T8"/>
<name>A0A5M8F7T8_PSEVE</name>
<dbReference type="Pfam" id="PF00300">
    <property type="entry name" value="His_Phos_1"/>
    <property type="match status" value="1"/>
</dbReference>